<dbReference type="EMBL" id="BQFW01000006">
    <property type="protein sequence ID" value="GJJ71853.1"/>
    <property type="molecule type" value="Genomic_DNA"/>
</dbReference>
<evidence type="ECO:0000313" key="1">
    <source>
        <dbReference type="EMBL" id="GJJ71853.1"/>
    </source>
</evidence>
<organism evidence="1 2">
    <name type="scientific">Entomortierella parvispora</name>
    <dbReference type="NCBI Taxonomy" id="205924"/>
    <lineage>
        <taxon>Eukaryota</taxon>
        <taxon>Fungi</taxon>
        <taxon>Fungi incertae sedis</taxon>
        <taxon>Mucoromycota</taxon>
        <taxon>Mortierellomycotina</taxon>
        <taxon>Mortierellomycetes</taxon>
        <taxon>Mortierellales</taxon>
        <taxon>Mortierellaceae</taxon>
        <taxon>Entomortierella</taxon>
    </lineage>
</organism>
<protein>
    <submittedName>
        <fullName evidence="1">Uncharacterized protein</fullName>
    </submittedName>
</protein>
<gene>
    <name evidence="1" type="ORF">EMPS_04210</name>
</gene>
<keyword evidence="2" id="KW-1185">Reference proteome</keyword>
<sequence length="249" mass="28579">MSPMHRGLTFNGLQKKPIHSIYCANHELLDYISTKWHIPKEDDIDTSGVSSGIDNCVYLKTSKTASCAERLVFDGTRSHFGIYKDTVFKNLGSPLALYRLVCTFPEAVHAEPTDKSAWWSAFTHKATGKFFGFDDIKGRVALRIRSREVYLRDYQRKNKDRGSVWRAMKALKKSESYEEISRPYSEVLPRELVDHLCAPETEDPELLQELRQFVEDNKVFREDLLELLNYLASDQCAHGYDDLVAGYVA</sequence>
<dbReference type="AlphaFoldDB" id="A0A9P3H893"/>
<name>A0A9P3H893_9FUNG</name>
<evidence type="ECO:0000313" key="2">
    <source>
        <dbReference type="Proteomes" id="UP000827284"/>
    </source>
</evidence>
<dbReference type="OrthoDB" id="2412257at2759"/>
<reference evidence="1" key="2">
    <citation type="journal article" date="2022" name="Microbiol. Resour. Announc.">
        <title>Whole-Genome Sequence of Entomortierella parvispora E1425, a Mucoromycotan Fungus Associated with Burkholderiaceae-Related Endosymbiotic Bacteria.</title>
        <authorList>
            <person name="Herlambang A."/>
            <person name="Guo Y."/>
            <person name="Takashima Y."/>
            <person name="Narisawa K."/>
            <person name="Ohta H."/>
            <person name="Nishizawa T."/>
        </authorList>
    </citation>
    <scope>NUCLEOTIDE SEQUENCE</scope>
    <source>
        <strain evidence="1">E1425</strain>
    </source>
</reference>
<reference evidence="1" key="1">
    <citation type="submission" date="2021-11" db="EMBL/GenBank/DDBJ databases">
        <authorList>
            <person name="Herlambang A."/>
            <person name="Guo Y."/>
            <person name="Takashima Y."/>
            <person name="Nishizawa T."/>
        </authorList>
    </citation>
    <scope>NUCLEOTIDE SEQUENCE</scope>
    <source>
        <strain evidence="1">E1425</strain>
    </source>
</reference>
<dbReference type="Proteomes" id="UP000827284">
    <property type="component" value="Unassembled WGS sequence"/>
</dbReference>
<comment type="caution">
    <text evidence="1">The sequence shown here is derived from an EMBL/GenBank/DDBJ whole genome shotgun (WGS) entry which is preliminary data.</text>
</comment>
<proteinExistence type="predicted"/>
<accession>A0A9P3H893</accession>